<evidence type="ECO:0000256" key="2">
    <source>
        <dbReference type="ARBA" id="ARBA00005182"/>
    </source>
</evidence>
<comment type="subcellular location">
    <subcellularLocation>
        <location evidence="1">Cell membrane</location>
        <topology evidence="1">Multi-pass membrane protein</topology>
    </subcellularLocation>
</comment>
<feature type="transmembrane region" description="Helical" evidence="14">
    <location>
        <begin position="406"/>
        <end position="426"/>
    </location>
</feature>
<dbReference type="InterPro" id="IPR024194">
    <property type="entry name" value="Ac/AlaTfrase_AlgI/DltB"/>
</dbReference>
<proteinExistence type="inferred from homology"/>
<evidence type="ECO:0000313" key="15">
    <source>
        <dbReference type="EMBL" id="MBO1077437.1"/>
    </source>
</evidence>
<keyword evidence="9 14" id="KW-1133">Transmembrane helix</keyword>
<sequence>MAFSSIIFLFYFLPLFLLAYLALPAARMWVIIAGSVLFYAWGEPFYLGLLLLFIVMNWWLGLRLERAPPALARALLVLGVGANLLLLGGFKYTGFLLTQLDALLHGLGLPALPVPSIPLPLGISFFAFQGISYLMDIRRREVAAQPSLAKFAMYKTMFPQLIAGPILRYRQIAHEIGDRRIDPARFRLGIELFIAGLAQKVLIANTVALPADQVFALPPGSLTAATAWLGAVCYTVQIFFDFSGYTTMAIGLGHMLGFSLPPNFNRPYAARSVTDFWRRWHMSLSSWFRDYLYIPLGGNRHGPWRTYANLLAVFALCGLWHGAAWTFLAWGLYHGLFLILERAAGHRPALAAWGAWVPLPLRHAYLLLVVLAGWVLFRADTLGHAGQVFAAMAGFGTGGADTLPVAFYAPASVWTALGAAVLMVLWKRDPARWTAAAAGTPRSERGDRRLALRFAGGAVLLVVSAAVLAAGTHNPFIYFRF</sequence>
<feature type="transmembrane region" description="Helical" evidence="14">
    <location>
        <begin position="117"/>
        <end position="135"/>
    </location>
</feature>
<feature type="transmembrane region" description="Helical" evidence="14">
    <location>
        <begin position="382"/>
        <end position="400"/>
    </location>
</feature>
<dbReference type="PIRSF" id="PIRSF016636">
    <property type="entry name" value="AlgI_DltB"/>
    <property type="match status" value="1"/>
</dbReference>
<dbReference type="PANTHER" id="PTHR13285">
    <property type="entry name" value="ACYLTRANSFERASE"/>
    <property type="match status" value="1"/>
</dbReference>
<name>A0ABS3KIZ2_9PROT</name>
<feature type="transmembrane region" description="Helical" evidence="14">
    <location>
        <begin position="310"/>
        <end position="333"/>
    </location>
</feature>
<evidence type="ECO:0000256" key="4">
    <source>
        <dbReference type="ARBA" id="ARBA00016084"/>
    </source>
</evidence>
<dbReference type="RefSeq" id="WP_207414879.1">
    <property type="nucleotide sequence ID" value="NZ_CP061177.1"/>
</dbReference>
<keyword evidence="11 13" id="KW-0012">Acyltransferase</keyword>
<evidence type="ECO:0000256" key="3">
    <source>
        <dbReference type="ARBA" id="ARBA00010323"/>
    </source>
</evidence>
<feature type="transmembrane region" description="Helical" evidence="14">
    <location>
        <begin position="45"/>
        <end position="62"/>
    </location>
</feature>
<evidence type="ECO:0000256" key="12">
    <source>
        <dbReference type="ARBA" id="ARBA00031030"/>
    </source>
</evidence>
<evidence type="ECO:0000256" key="9">
    <source>
        <dbReference type="ARBA" id="ARBA00022989"/>
    </source>
</evidence>
<evidence type="ECO:0000256" key="14">
    <source>
        <dbReference type="SAM" id="Phobius"/>
    </source>
</evidence>
<feature type="transmembrane region" description="Helical" evidence="14">
    <location>
        <begin position="74"/>
        <end position="97"/>
    </location>
</feature>
<feature type="transmembrane region" description="Helical" evidence="14">
    <location>
        <begin position="7"/>
        <end position="39"/>
    </location>
</feature>
<protein>
    <recommendedName>
        <fullName evidence="4">Probable alginate O-acetylase AlgI</fullName>
    </recommendedName>
    <alternativeName>
        <fullName evidence="12">Alginate biosynthesis protein AlgI</fullName>
    </alternativeName>
</protein>
<accession>A0ABS3KIZ2</accession>
<evidence type="ECO:0000256" key="10">
    <source>
        <dbReference type="ARBA" id="ARBA00023136"/>
    </source>
</evidence>
<gene>
    <name evidence="15" type="ORF">IAI61_00235</name>
</gene>
<keyword evidence="7 14" id="KW-0812">Transmembrane</keyword>
<dbReference type="InterPro" id="IPR051085">
    <property type="entry name" value="MB_O-acyltransferase"/>
</dbReference>
<keyword evidence="16" id="KW-1185">Reference proteome</keyword>
<dbReference type="EMBL" id="JACTNG010000001">
    <property type="protein sequence ID" value="MBO1077437.1"/>
    <property type="molecule type" value="Genomic_DNA"/>
</dbReference>
<evidence type="ECO:0000256" key="13">
    <source>
        <dbReference type="PIRNR" id="PIRNR016636"/>
    </source>
</evidence>
<keyword evidence="5 13" id="KW-1003">Cell membrane</keyword>
<keyword evidence="8" id="KW-0016">Alginate biosynthesis</keyword>
<dbReference type="PIRSF" id="PIRSF500217">
    <property type="entry name" value="AlgI"/>
    <property type="match status" value="1"/>
</dbReference>
<evidence type="ECO:0000256" key="5">
    <source>
        <dbReference type="ARBA" id="ARBA00022475"/>
    </source>
</evidence>
<dbReference type="Pfam" id="PF03062">
    <property type="entry name" value="MBOAT"/>
    <property type="match status" value="1"/>
</dbReference>
<feature type="transmembrane region" description="Helical" evidence="14">
    <location>
        <begin position="450"/>
        <end position="471"/>
    </location>
</feature>
<dbReference type="Proteomes" id="UP001518989">
    <property type="component" value="Unassembled WGS sequence"/>
</dbReference>
<comment type="similarity">
    <text evidence="3 13">Belongs to the membrane-bound acyltransferase family.</text>
</comment>
<dbReference type="InterPro" id="IPR004299">
    <property type="entry name" value="MBOAT_fam"/>
</dbReference>
<evidence type="ECO:0000256" key="7">
    <source>
        <dbReference type="ARBA" id="ARBA00022692"/>
    </source>
</evidence>
<evidence type="ECO:0000256" key="1">
    <source>
        <dbReference type="ARBA" id="ARBA00004651"/>
    </source>
</evidence>
<comment type="pathway">
    <text evidence="2">Glycan biosynthesis; alginate biosynthesis.</text>
</comment>
<keyword evidence="10 13" id="KW-0472">Membrane</keyword>
<evidence type="ECO:0000256" key="6">
    <source>
        <dbReference type="ARBA" id="ARBA00022679"/>
    </source>
</evidence>
<evidence type="ECO:0000256" key="8">
    <source>
        <dbReference type="ARBA" id="ARBA00022841"/>
    </source>
</evidence>
<evidence type="ECO:0000256" key="11">
    <source>
        <dbReference type="ARBA" id="ARBA00023315"/>
    </source>
</evidence>
<dbReference type="InterPro" id="IPR028362">
    <property type="entry name" value="AlgI"/>
</dbReference>
<comment type="caution">
    <text evidence="15">The sequence shown here is derived from an EMBL/GenBank/DDBJ whole genome shotgun (WGS) entry which is preliminary data.</text>
</comment>
<feature type="transmembrane region" description="Helical" evidence="14">
    <location>
        <begin position="353"/>
        <end position="377"/>
    </location>
</feature>
<reference evidence="15 16" key="1">
    <citation type="submission" date="2020-09" db="EMBL/GenBank/DDBJ databases">
        <title>Roseomonas.</title>
        <authorList>
            <person name="Zhu W."/>
        </authorList>
    </citation>
    <scope>NUCLEOTIDE SEQUENCE [LARGE SCALE GENOMIC DNA]</scope>
    <source>
        <strain evidence="15 16">573</strain>
    </source>
</reference>
<evidence type="ECO:0000313" key="16">
    <source>
        <dbReference type="Proteomes" id="UP001518989"/>
    </source>
</evidence>
<keyword evidence="6 13" id="KW-0808">Transferase</keyword>
<organism evidence="15 16">
    <name type="scientific">Roseomonas haemaphysalidis</name>
    <dbReference type="NCBI Taxonomy" id="2768162"/>
    <lineage>
        <taxon>Bacteria</taxon>
        <taxon>Pseudomonadati</taxon>
        <taxon>Pseudomonadota</taxon>
        <taxon>Alphaproteobacteria</taxon>
        <taxon>Acetobacterales</taxon>
        <taxon>Roseomonadaceae</taxon>
        <taxon>Roseomonas</taxon>
    </lineage>
</organism>
<dbReference type="PANTHER" id="PTHR13285:SF23">
    <property type="entry name" value="TEICHOIC ACID D-ALANYLTRANSFERASE"/>
    <property type="match status" value="1"/>
</dbReference>